<dbReference type="GO" id="GO:0022857">
    <property type="term" value="F:transmembrane transporter activity"/>
    <property type="evidence" value="ECO:0007669"/>
    <property type="project" value="InterPro"/>
</dbReference>
<dbReference type="EMBL" id="VCGU01000003">
    <property type="protein sequence ID" value="TRY78850.1"/>
    <property type="molecule type" value="Genomic_DNA"/>
</dbReference>
<feature type="transmembrane region" description="Helical" evidence="3">
    <location>
        <begin position="384"/>
        <end position="412"/>
    </location>
</feature>
<organism evidence="5 6">
    <name type="scientific">Tigriopus californicus</name>
    <name type="common">Marine copepod</name>
    <dbReference type="NCBI Taxonomy" id="6832"/>
    <lineage>
        <taxon>Eukaryota</taxon>
        <taxon>Metazoa</taxon>
        <taxon>Ecdysozoa</taxon>
        <taxon>Arthropoda</taxon>
        <taxon>Crustacea</taxon>
        <taxon>Multicrustacea</taxon>
        <taxon>Hexanauplia</taxon>
        <taxon>Copepoda</taxon>
        <taxon>Harpacticoida</taxon>
        <taxon>Harpacticidae</taxon>
        <taxon>Tigriopus</taxon>
    </lineage>
</organism>
<comment type="similarity">
    <text evidence="1">Belongs to the patched family.</text>
</comment>
<dbReference type="OMA" id="ATEYASW"/>
<reference evidence="5 6" key="1">
    <citation type="journal article" date="2018" name="Nat. Ecol. Evol.">
        <title>Genomic signatures of mitonuclear coevolution across populations of Tigriopus californicus.</title>
        <authorList>
            <person name="Barreto F.S."/>
            <person name="Watson E.T."/>
            <person name="Lima T.G."/>
            <person name="Willett C.S."/>
            <person name="Edmands S."/>
            <person name="Li W."/>
            <person name="Burton R.S."/>
        </authorList>
    </citation>
    <scope>NUCLEOTIDE SEQUENCE [LARGE SCALE GENOMIC DNA]</scope>
    <source>
        <strain evidence="5 6">San Diego</strain>
    </source>
</reference>
<feature type="transmembrane region" description="Helical" evidence="3">
    <location>
        <begin position="700"/>
        <end position="720"/>
    </location>
</feature>
<keyword evidence="3" id="KW-0472">Membrane</keyword>
<proteinExistence type="inferred from homology"/>
<dbReference type="PROSITE" id="PS50156">
    <property type="entry name" value="SSD"/>
    <property type="match status" value="2"/>
</dbReference>
<feature type="transmembrane region" description="Helical" evidence="3">
    <location>
        <begin position="255"/>
        <end position="273"/>
    </location>
</feature>
<dbReference type="Proteomes" id="UP000318571">
    <property type="component" value="Chromosome 11"/>
</dbReference>
<keyword evidence="3" id="KW-0812">Transmembrane</keyword>
<feature type="region of interest" description="Disordered" evidence="2">
    <location>
        <begin position="832"/>
        <end position="865"/>
    </location>
</feature>
<dbReference type="AlphaFoldDB" id="A0A553PMF1"/>
<comment type="caution">
    <text evidence="5">The sequence shown here is derived from an EMBL/GenBank/DDBJ whole genome shotgun (WGS) entry which is preliminary data.</text>
</comment>
<dbReference type="Pfam" id="PF12349">
    <property type="entry name" value="Sterol-sensing"/>
    <property type="match status" value="1"/>
</dbReference>
<feature type="transmembrane region" description="Helical" evidence="3">
    <location>
        <begin position="455"/>
        <end position="478"/>
    </location>
</feature>
<dbReference type="Pfam" id="PF00873">
    <property type="entry name" value="ACR_tran"/>
    <property type="match status" value="1"/>
</dbReference>
<feature type="domain" description="SSD" evidence="4">
    <location>
        <begin position="703"/>
        <end position="822"/>
    </location>
</feature>
<dbReference type="InterPro" id="IPR051697">
    <property type="entry name" value="Patched_domain-protein"/>
</dbReference>
<protein>
    <recommendedName>
        <fullName evidence="4">SSD domain-containing protein</fullName>
    </recommendedName>
</protein>
<feature type="transmembrane region" description="Helical" evidence="3">
    <location>
        <begin position="358"/>
        <end position="378"/>
    </location>
</feature>
<dbReference type="SUPFAM" id="SSF82866">
    <property type="entry name" value="Multidrug efflux transporter AcrB transmembrane domain"/>
    <property type="match status" value="2"/>
</dbReference>
<feature type="transmembrane region" description="Helical" evidence="3">
    <location>
        <begin position="732"/>
        <end position="750"/>
    </location>
</feature>
<feature type="transmembrane region" description="Helical" evidence="3">
    <location>
        <begin position="771"/>
        <end position="788"/>
    </location>
</feature>
<dbReference type="InterPro" id="IPR053958">
    <property type="entry name" value="HMGCR/SNAP/NPC1-like_SSD"/>
</dbReference>
<evidence type="ECO:0000256" key="1">
    <source>
        <dbReference type="ARBA" id="ARBA00005585"/>
    </source>
</evidence>
<dbReference type="InterPro" id="IPR000731">
    <property type="entry name" value="SSD"/>
</dbReference>
<evidence type="ECO:0000259" key="4">
    <source>
        <dbReference type="PROSITE" id="PS50156"/>
    </source>
</evidence>
<evidence type="ECO:0000313" key="6">
    <source>
        <dbReference type="Proteomes" id="UP000318571"/>
    </source>
</evidence>
<keyword evidence="6" id="KW-1185">Reference proteome</keyword>
<dbReference type="GO" id="GO:0016020">
    <property type="term" value="C:membrane"/>
    <property type="evidence" value="ECO:0007669"/>
    <property type="project" value="InterPro"/>
</dbReference>
<dbReference type="InterPro" id="IPR001036">
    <property type="entry name" value="Acrflvin-R"/>
</dbReference>
<feature type="transmembrane region" description="Helical" evidence="3">
    <location>
        <begin position="317"/>
        <end position="337"/>
    </location>
</feature>
<evidence type="ECO:0000256" key="2">
    <source>
        <dbReference type="SAM" id="MobiDB-lite"/>
    </source>
</evidence>
<sequence length="865" mass="96577">MQFSEEPAQSSLTTNSFFGKMPVVDLNLSFDSGNSGQENATVLNFADADYDYDDYSFFSLDDTEGKINVSNSQTSRIQKRNIDGIPDPSIGLYPSDYCDIVKEITKSACFETSLLEMWAADQYGFVTRDLIKNLTLDDVLSKVNNPYGFSEVFKRPTDFTQYLGDITRNSTGHIVGARATFIRFFGQVNISAISDQDRAATGKGQPVDSATLEFEGGLLSALRDGILHSNPNITVLINVARSFNDLSQKVINTDALLFGCGFSIVFIYVQLSLGKMNFVEQRPLLSGVGIACIALTVFSTYGMCSLFGFVFSPMHNIIPFLLLGIGIDDMFVICQSLDNLSPDLDVDITTRIALTMKHAGVAITVTSVTDITVFAIGATTVLPALRSFCVFCAVGILVVYILQATVFVAVMSKDTHRIAQRRNGFLLCYTHTNWTPKPWTQKNYLQSFFFRFAKFLMIPFVKFAIISCTLVLLGWGSYGLYMLRQEFNPIWFIPPESYLSQWFSANEKYFPKEGERVTINIGPIDYSDELWKIDLLVDKLKNETAIVSSVDSWYSDFKDYMEKNDLVQDFFEAFHVNQTEFYFRLTQFLFSPTGAKYRTNFQFDQSIICGQISPNVQLSTIKFTHHLFDGPSEHIPAMNRIKAIVESVNFSSRAFAVATEYASWETDEIIADDTIRNLVLSVVCVFITTLLLIGNFKACVLVLISVLMTLVNVSGFMHFWGLTIDVVSCVNLVIAVGLCVDYSAHIAHAFMTCSGTKNERTIQALRDIGPAVFNGGMSTFLAFILTATSQSHVFATFFKIFFLVVVFGLFHGLVFLPITLSFFGPDPLDQHKSEGSNFYSKQNPSPVDLLSVKKLPGHDNPNFEG</sequence>
<name>A0A553PMF1_TIGCA</name>
<feature type="domain" description="SSD" evidence="4">
    <location>
        <begin position="254"/>
        <end position="413"/>
    </location>
</feature>
<dbReference type="PANTHER" id="PTHR10796">
    <property type="entry name" value="PATCHED-RELATED"/>
    <property type="match status" value="1"/>
</dbReference>
<feature type="transmembrane region" description="Helical" evidence="3">
    <location>
        <begin position="800"/>
        <end position="823"/>
    </location>
</feature>
<evidence type="ECO:0000256" key="3">
    <source>
        <dbReference type="SAM" id="Phobius"/>
    </source>
</evidence>
<accession>A0A553PMF1</accession>
<gene>
    <name evidence="5" type="ORF">TCAL_13237</name>
</gene>
<keyword evidence="3" id="KW-1133">Transmembrane helix</keyword>
<feature type="compositionally biased region" description="Polar residues" evidence="2">
    <location>
        <begin position="835"/>
        <end position="845"/>
    </location>
</feature>
<dbReference type="STRING" id="6832.A0A553PMF1"/>
<dbReference type="Gene3D" id="1.20.1640.10">
    <property type="entry name" value="Multidrug efflux transporter AcrB transmembrane domain"/>
    <property type="match status" value="2"/>
</dbReference>
<evidence type="ECO:0000313" key="5">
    <source>
        <dbReference type="EMBL" id="TRY78850.1"/>
    </source>
</evidence>
<dbReference type="PANTHER" id="PTHR10796:SF130">
    <property type="entry name" value="PATCHED DOMAIN-CONTAINING PROTEIN 3-LIKE PROTEIN"/>
    <property type="match status" value="1"/>
</dbReference>
<feature type="transmembrane region" description="Helical" evidence="3">
    <location>
        <begin position="285"/>
        <end position="311"/>
    </location>
</feature>
<feature type="transmembrane region" description="Helical" evidence="3">
    <location>
        <begin position="675"/>
        <end position="693"/>
    </location>
</feature>